<dbReference type="EMBL" id="MCHY01000006">
    <property type="protein sequence ID" value="RKD25987.1"/>
    <property type="molecule type" value="Genomic_DNA"/>
</dbReference>
<keyword evidence="1" id="KW-1133">Transmembrane helix</keyword>
<protein>
    <submittedName>
        <fullName evidence="2">Uncharacterized protein</fullName>
    </submittedName>
</protein>
<sequence>MKNNDVYVVMQIFSISKNTILTFARFAMPGRKRSVVIRIVCIVCVVPISLFLEGVDNLLKK</sequence>
<gene>
    <name evidence="2" type="ORF">BEP19_03415</name>
</gene>
<evidence type="ECO:0000313" key="2">
    <source>
        <dbReference type="EMBL" id="RKD25987.1"/>
    </source>
</evidence>
<accession>A0A419SNZ3</accession>
<dbReference type="Proteomes" id="UP000284219">
    <property type="component" value="Unassembled WGS sequence"/>
</dbReference>
<name>A0A419SNZ3_9BACL</name>
<feature type="transmembrane region" description="Helical" evidence="1">
    <location>
        <begin position="35"/>
        <end position="52"/>
    </location>
</feature>
<evidence type="ECO:0000313" key="3">
    <source>
        <dbReference type="Proteomes" id="UP000284219"/>
    </source>
</evidence>
<keyword evidence="3" id="KW-1185">Reference proteome</keyword>
<keyword evidence="1" id="KW-0812">Transmembrane</keyword>
<comment type="caution">
    <text evidence="2">The sequence shown here is derived from an EMBL/GenBank/DDBJ whole genome shotgun (WGS) entry which is preliminary data.</text>
</comment>
<dbReference type="RefSeq" id="WP_170145265.1">
    <property type="nucleotide sequence ID" value="NZ_MCHY01000006.1"/>
</dbReference>
<reference evidence="2 3" key="1">
    <citation type="submission" date="2016-08" db="EMBL/GenBank/DDBJ databases">
        <title>Novel Firmicute Genomes.</title>
        <authorList>
            <person name="Poppleton D.I."/>
            <person name="Gribaldo S."/>
        </authorList>
    </citation>
    <scope>NUCLEOTIDE SEQUENCE [LARGE SCALE GENOMIC DNA]</scope>
    <source>
        <strain evidence="2 3">RAOx-1</strain>
    </source>
</reference>
<proteinExistence type="predicted"/>
<organism evidence="2 3">
    <name type="scientific">Ammoniphilus oxalaticus</name>
    <dbReference type="NCBI Taxonomy" id="66863"/>
    <lineage>
        <taxon>Bacteria</taxon>
        <taxon>Bacillati</taxon>
        <taxon>Bacillota</taxon>
        <taxon>Bacilli</taxon>
        <taxon>Bacillales</taxon>
        <taxon>Paenibacillaceae</taxon>
        <taxon>Aneurinibacillus group</taxon>
        <taxon>Ammoniphilus</taxon>
    </lineage>
</organism>
<keyword evidence="1" id="KW-0472">Membrane</keyword>
<dbReference type="AlphaFoldDB" id="A0A419SNZ3"/>
<evidence type="ECO:0000256" key="1">
    <source>
        <dbReference type="SAM" id="Phobius"/>
    </source>
</evidence>